<evidence type="ECO:0000256" key="7">
    <source>
        <dbReference type="ARBA" id="ARBA00023204"/>
    </source>
</evidence>
<evidence type="ECO:0000256" key="5">
    <source>
        <dbReference type="ARBA" id="ARBA00022679"/>
    </source>
</evidence>
<dbReference type="CDD" id="cd06445">
    <property type="entry name" value="ATase"/>
    <property type="match status" value="1"/>
</dbReference>
<dbReference type="FunFam" id="1.10.10.10:FF:000214">
    <property type="entry name" value="Methylated-DNA--protein-cysteine methyltransferase"/>
    <property type="match status" value="1"/>
</dbReference>
<comment type="catalytic activity">
    <reaction evidence="8">
        <text>a 6-O-methyl-2'-deoxyguanosine in DNA + L-cysteinyl-[protein] = S-methyl-L-cysteinyl-[protein] + a 2'-deoxyguanosine in DNA</text>
        <dbReference type="Rhea" id="RHEA:24000"/>
        <dbReference type="Rhea" id="RHEA-COMP:10131"/>
        <dbReference type="Rhea" id="RHEA-COMP:10132"/>
        <dbReference type="Rhea" id="RHEA-COMP:11367"/>
        <dbReference type="Rhea" id="RHEA-COMP:11368"/>
        <dbReference type="ChEBI" id="CHEBI:29950"/>
        <dbReference type="ChEBI" id="CHEBI:82612"/>
        <dbReference type="ChEBI" id="CHEBI:85445"/>
        <dbReference type="ChEBI" id="CHEBI:85448"/>
        <dbReference type="EC" id="2.1.1.63"/>
    </reaction>
</comment>
<dbReference type="GO" id="GO:0006281">
    <property type="term" value="P:DNA repair"/>
    <property type="evidence" value="ECO:0007669"/>
    <property type="project" value="UniProtKB-KW"/>
</dbReference>
<dbReference type="PANTHER" id="PTHR10815">
    <property type="entry name" value="METHYLATED-DNA--PROTEIN-CYSTEINE METHYLTRANSFERASE"/>
    <property type="match status" value="1"/>
</dbReference>
<comment type="catalytic activity">
    <reaction evidence="1">
        <text>a 4-O-methyl-thymidine in DNA + L-cysteinyl-[protein] = a thymidine in DNA + S-methyl-L-cysteinyl-[protein]</text>
        <dbReference type="Rhea" id="RHEA:53428"/>
        <dbReference type="Rhea" id="RHEA-COMP:10131"/>
        <dbReference type="Rhea" id="RHEA-COMP:10132"/>
        <dbReference type="Rhea" id="RHEA-COMP:13555"/>
        <dbReference type="Rhea" id="RHEA-COMP:13556"/>
        <dbReference type="ChEBI" id="CHEBI:29950"/>
        <dbReference type="ChEBI" id="CHEBI:82612"/>
        <dbReference type="ChEBI" id="CHEBI:137386"/>
        <dbReference type="ChEBI" id="CHEBI:137387"/>
        <dbReference type="EC" id="2.1.1.63"/>
    </reaction>
</comment>
<dbReference type="RefSeq" id="WP_151440625.1">
    <property type="nucleotide sequence ID" value="NZ_WMEX01000006.1"/>
</dbReference>
<dbReference type="GO" id="GO:0003908">
    <property type="term" value="F:methylated-DNA-[protein]-cysteine S-methyltransferase activity"/>
    <property type="evidence" value="ECO:0007669"/>
    <property type="project" value="UniProtKB-EC"/>
</dbReference>
<dbReference type="EC" id="2.1.1.63" evidence="3"/>
<dbReference type="InterPro" id="IPR014048">
    <property type="entry name" value="MethylDNA_cys_MeTrfase_DNA-bd"/>
</dbReference>
<dbReference type="PROSITE" id="PS00374">
    <property type="entry name" value="MGMT"/>
    <property type="match status" value="1"/>
</dbReference>
<dbReference type="InterPro" id="IPR036388">
    <property type="entry name" value="WH-like_DNA-bd_sf"/>
</dbReference>
<dbReference type="Gene3D" id="1.10.10.10">
    <property type="entry name" value="Winged helix-like DNA-binding domain superfamily/Winged helix DNA-binding domain"/>
    <property type="match status" value="1"/>
</dbReference>
<evidence type="ECO:0000313" key="10">
    <source>
        <dbReference type="EMBL" id="MYL27372.1"/>
    </source>
</evidence>
<dbReference type="Pfam" id="PF01035">
    <property type="entry name" value="DNA_binding_1"/>
    <property type="match status" value="1"/>
</dbReference>
<comment type="caution">
    <text evidence="10">The sequence shown here is derived from an EMBL/GenBank/DDBJ whole genome shotgun (WGS) entry which is preliminary data.</text>
</comment>
<keyword evidence="4 10" id="KW-0489">Methyltransferase</keyword>
<feature type="domain" description="Methylated-DNA-[protein]-cysteine S-methyltransferase DNA binding" evidence="9">
    <location>
        <begin position="100"/>
        <end position="180"/>
    </location>
</feature>
<sequence length="182" mass="19953">MNVIWLQRPEPAGDLVYGEVDSPWGRVWSLWHEDALTQLAFVDSPSDVEARFRRAAKVWRREPEPIPEDDDRLSGLAAILHAWPNQAAVSMPTLEMVGSAFQQRVWRYLLRLDPGQCLTYGEVARHIGQPGAARAVGAAVGANPVPVLVPCHRVLPASGGTGNYGGGERRKRWLLSGEGVGL</sequence>
<organism evidence="10 11">
    <name type="scientific">Vreelandella halophila</name>
    <dbReference type="NCBI Taxonomy" id="86177"/>
    <lineage>
        <taxon>Bacteria</taxon>
        <taxon>Pseudomonadati</taxon>
        <taxon>Pseudomonadota</taxon>
        <taxon>Gammaproteobacteria</taxon>
        <taxon>Oceanospirillales</taxon>
        <taxon>Halomonadaceae</taxon>
        <taxon>Vreelandella</taxon>
    </lineage>
</organism>
<dbReference type="NCBIfam" id="TIGR00589">
    <property type="entry name" value="ogt"/>
    <property type="match status" value="1"/>
</dbReference>
<reference evidence="10 11" key="1">
    <citation type="submission" date="2019-11" db="EMBL/GenBank/DDBJ databases">
        <title>Genome sequences of 17 halophilic strains isolated from different environments.</title>
        <authorList>
            <person name="Furrow R.E."/>
        </authorList>
    </citation>
    <scope>NUCLEOTIDE SEQUENCE [LARGE SCALE GENOMIC DNA]</scope>
    <source>
        <strain evidence="10 11">22507_15_FS</strain>
    </source>
</reference>
<dbReference type="GO" id="GO:0032259">
    <property type="term" value="P:methylation"/>
    <property type="evidence" value="ECO:0007669"/>
    <property type="project" value="UniProtKB-KW"/>
</dbReference>
<dbReference type="AlphaFoldDB" id="A0A9X5B6N5"/>
<proteinExistence type="inferred from homology"/>
<evidence type="ECO:0000256" key="2">
    <source>
        <dbReference type="ARBA" id="ARBA00008711"/>
    </source>
</evidence>
<protein>
    <recommendedName>
        <fullName evidence="3">methylated-DNA--[protein]-cysteine S-methyltransferase</fullName>
        <ecNumber evidence="3">2.1.1.63</ecNumber>
    </recommendedName>
</protein>
<dbReference type="SUPFAM" id="SSF46767">
    <property type="entry name" value="Methylated DNA-protein cysteine methyltransferase, C-terminal domain"/>
    <property type="match status" value="1"/>
</dbReference>
<evidence type="ECO:0000313" key="11">
    <source>
        <dbReference type="Proteomes" id="UP000460751"/>
    </source>
</evidence>
<dbReference type="Proteomes" id="UP000460751">
    <property type="component" value="Unassembled WGS sequence"/>
</dbReference>
<dbReference type="EMBL" id="WMEX01000006">
    <property type="protein sequence ID" value="MYL27372.1"/>
    <property type="molecule type" value="Genomic_DNA"/>
</dbReference>
<evidence type="ECO:0000256" key="6">
    <source>
        <dbReference type="ARBA" id="ARBA00022763"/>
    </source>
</evidence>
<dbReference type="InterPro" id="IPR001497">
    <property type="entry name" value="MethylDNA_cys_MeTrfase_AS"/>
</dbReference>
<evidence type="ECO:0000256" key="8">
    <source>
        <dbReference type="ARBA" id="ARBA00049348"/>
    </source>
</evidence>
<name>A0A9X5B6N5_9GAMM</name>
<gene>
    <name evidence="10" type="ORF">GLW01_11265</name>
</gene>
<keyword evidence="11" id="KW-1185">Reference proteome</keyword>
<dbReference type="PANTHER" id="PTHR10815:SF13">
    <property type="entry name" value="METHYLATED-DNA--PROTEIN-CYSTEINE METHYLTRANSFERASE"/>
    <property type="match status" value="1"/>
</dbReference>
<evidence type="ECO:0000256" key="4">
    <source>
        <dbReference type="ARBA" id="ARBA00022603"/>
    </source>
</evidence>
<accession>A0A9X5B6N5</accession>
<dbReference type="InterPro" id="IPR036217">
    <property type="entry name" value="MethylDNA_cys_MeTrfase_DNAb"/>
</dbReference>
<keyword evidence="6" id="KW-0227">DNA damage</keyword>
<keyword evidence="5 10" id="KW-0808">Transferase</keyword>
<evidence type="ECO:0000256" key="3">
    <source>
        <dbReference type="ARBA" id="ARBA00011918"/>
    </source>
</evidence>
<dbReference type="OrthoDB" id="9811249at2"/>
<comment type="similarity">
    <text evidence="2">Belongs to the MGMT family.</text>
</comment>
<evidence type="ECO:0000259" key="9">
    <source>
        <dbReference type="Pfam" id="PF01035"/>
    </source>
</evidence>
<keyword evidence="7" id="KW-0234">DNA repair</keyword>
<evidence type="ECO:0000256" key="1">
    <source>
        <dbReference type="ARBA" id="ARBA00001286"/>
    </source>
</evidence>